<name>A0ACA9LQ97_9GLOM</name>
<organism evidence="1 2">
    <name type="scientific">Acaulospora colombiana</name>
    <dbReference type="NCBI Taxonomy" id="27376"/>
    <lineage>
        <taxon>Eukaryota</taxon>
        <taxon>Fungi</taxon>
        <taxon>Fungi incertae sedis</taxon>
        <taxon>Mucoromycota</taxon>
        <taxon>Glomeromycotina</taxon>
        <taxon>Glomeromycetes</taxon>
        <taxon>Diversisporales</taxon>
        <taxon>Acaulosporaceae</taxon>
        <taxon>Acaulospora</taxon>
    </lineage>
</organism>
<comment type="caution">
    <text evidence="1">The sequence shown here is derived from an EMBL/GenBank/DDBJ whole genome shotgun (WGS) entry which is preliminary data.</text>
</comment>
<accession>A0ACA9LQ97</accession>
<dbReference type="EMBL" id="CAJVPT010007261">
    <property type="protein sequence ID" value="CAG8539549.1"/>
    <property type="molecule type" value="Genomic_DNA"/>
</dbReference>
<sequence>MVGGWSSEVSTDAGIHEYMDHLFKSQPWLVRPSYAPEHWRCNTKMSIYESENSIEQCKKKADDTIMSYEETRGKDKRKNSEDLIIDNENGVRVVQKSSSEFDLYKRTKISSDNGYHRPSCDSHSPNGHLWGHTSLQNCKRSLSLDSQNFTRYSQSSSENLHYSSNEQLYSSSSSHKLSYHVKHGESLLNATKLNIFNFEQTIYNPHFNHLLWDQGLVDRLSDNGWFDDIVYSPITKPKSLLRQEVLWNARNFELLRQSTEDDSSLTVLFFPNNLAGSLNDIIKILKAKGITCDMKKVEMGSRSTKKDQSDHACNIENRKPKREKRVKRIKSNSSTISSTRTLYLLYPQDPDYDVRGFQSKSVQLFLKKFPTIEKVQVWEDRETHIMNFEKLFAKLRSERKLETELHRGKVHRQSFMNPIKEWNIVNFVVTNYNNKIDSIYKTLKGPSFSDDNVDEGINYEKISLFIKIQHSVIYFNEDVVEKLARLYSPPTSTIFEYDWEIKCPYVLIQSDPHLVALNKVHDYLEEYVTPCGRIDSVVLMHIVAKAVIQGRYYGFKVKAPSFDDYSCISNYRTLPVHFAEKDSGRQQPFILMMAYDRNMVEWSIESLPTVVYDEIVWEDISRDDQVILGGFVGVKFEICDDEEIPDYGIAN</sequence>
<reference evidence="1" key="1">
    <citation type="submission" date="2021-06" db="EMBL/GenBank/DDBJ databases">
        <authorList>
            <person name="Kallberg Y."/>
            <person name="Tangrot J."/>
            <person name="Rosling A."/>
        </authorList>
    </citation>
    <scope>NUCLEOTIDE SEQUENCE</scope>
    <source>
        <strain evidence="1">CL356</strain>
    </source>
</reference>
<evidence type="ECO:0000313" key="1">
    <source>
        <dbReference type="EMBL" id="CAG8539549.1"/>
    </source>
</evidence>
<evidence type="ECO:0000313" key="2">
    <source>
        <dbReference type="Proteomes" id="UP000789525"/>
    </source>
</evidence>
<protein>
    <submittedName>
        <fullName evidence="1">9384_t:CDS:1</fullName>
    </submittedName>
</protein>
<gene>
    <name evidence="1" type="ORF">ACOLOM_LOCUS4416</name>
</gene>
<dbReference type="Proteomes" id="UP000789525">
    <property type="component" value="Unassembled WGS sequence"/>
</dbReference>
<keyword evidence="2" id="KW-1185">Reference proteome</keyword>
<proteinExistence type="predicted"/>